<dbReference type="SUPFAM" id="SSF56935">
    <property type="entry name" value="Porins"/>
    <property type="match status" value="1"/>
</dbReference>
<dbReference type="PROSITE" id="PS52016">
    <property type="entry name" value="TONB_DEPENDENT_REC_3"/>
    <property type="match status" value="1"/>
</dbReference>
<reference evidence="13 14" key="1">
    <citation type="journal article" date="2002" name="Int. J. Syst. Evol. Microbiol.">
        <title>Sphingopyxis witflariensis sp. nov., isolated from activated sludge.</title>
        <authorList>
            <person name="Kampfer P."/>
            <person name="Witzenberger R."/>
            <person name="Denner E.B."/>
            <person name="Busse H.J."/>
            <person name="Neef A."/>
        </authorList>
    </citation>
    <scope>NUCLEOTIDE SEQUENCE [LARGE SCALE GENOMIC DNA]</scope>
    <source>
        <strain evidence="13 14">DSM 14551</strain>
    </source>
</reference>
<comment type="similarity">
    <text evidence="8 9">Belongs to the TonB-dependent receptor family.</text>
</comment>
<feature type="chain" id="PRO_5013213133" evidence="10">
    <location>
        <begin position="24"/>
        <end position="1031"/>
    </location>
</feature>
<dbReference type="Gene3D" id="2.170.130.10">
    <property type="entry name" value="TonB-dependent receptor, plug domain"/>
    <property type="match status" value="1"/>
</dbReference>
<keyword evidence="10" id="KW-0732">Signal</keyword>
<evidence type="ECO:0000256" key="6">
    <source>
        <dbReference type="ARBA" id="ARBA00023136"/>
    </source>
</evidence>
<evidence type="ECO:0000256" key="5">
    <source>
        <dbReference type="ARBA" id="ARBA00023077"/>
    </source>
</evidence>
<keyword evidence="6 8" id="KW-0472">Membrane</keyword>
<dbReference type="Gene3D" id="2.40.170.20">
    <property type="entry name" value="TonB-dependent receptor, beta-barrel domain"/>
    <property type="match status" value="1"/>
</dbReference>
<comment type="subcellular location">
    <subcellularLocation>
        <location evidence="1 8">Cell outer membrane</location>
        <topology evidence="1 8">Multi-pass membrane protein</topology>
    </subcellularLocation>
</comment>
<dbReference type="InterPro" id="IPR037066">
    <property type="entry name" value="Plug_dom_sf"/>
</dbReference>
<evidence type="ECO:0000259" key="11">
    <source>
        <dbReference type="Pfam" id="PF00593"/>
    </source>
</evidence>
<keyword evidence="2 8" id="KW-0813">Transport</keyword>
<dbReference type="InterPro" id="IPR036942">
    <property type="entry name" value="Beta-barrel_TonB_sf"/>
</dbReference>
<evidence type="ECO:0000256" key="7">
    <source>
        <dbReference type="ARBA" id="ARBA00023237"/>
    </source>
</evidence>
<keyword evidence="13" id="KW-0675">Receptor</keyword>
<dbReference type="InterPro" id="IPR000531">
    <property type="entry name" value="Beta-barrel_TonB"/>
</dbReference>
<evidence type="ECO:0000259" key="12">
    <source>
        <dbReference type="Pfam" id="PF07715"/>
    </source>
</evidence>
<name>A0A246K5G8_9SPHN</name>
<gene>
    <name evidence="13" type="ORF">CDQ91_05630</name>
</gene>
<dbReference type="Proteomes" id="UP000197097">
    <property type="component" value="Unassembled WGS sequence"/>
</dbReference>
<dbReference type="EMBL" id="NISJ01000002">
    <property type="protein sequence ID" value="OWR00238.1"/>
    <property type="molecule type" value="Genomic_DNA"/>
</dbReference>
<dbReference type="AlphaFoldDB" id="A0A246K5G8"/>
<evidence type="ECO:0000313" key="13">
    <source>
        <dbReference type="EMBL" id="OWR00238.1"/>
    </source>
</evidence>
<evidence type="ECO:0000256" key="9">
    <source>
        <dbReference type="RuleBase" id="RU003357"/>
    </source>
</evidence>
<proteinExistence type="inferred from homology"/>
<sequence length="1031" mass="110041">MVLKAAVAPAALCVAMLSTAAFAQSAPAEDAPAEDVIIVTGSRIASPQAESNAPLQVLGAVEIDQSGVSNVQDLLLKNPAFGTPALSRTNSAFLTSGTGVATVDLRDLGSDRTLVLVNGRRVVSSLSGSSTVDLNVIPTQFLERIDVLTGGASSLYGSDALAGVVNFVYKRDFQGLEGNAQYGLTERGDDIRYQANLTMGANFDDGRGNIMVHLGYSNERGLLSRQRRNTFLDDSDGAALSGDLADYGTSVSPFLSGFAPQGSFTVGQRFNGDGDPIGSLYTFTYGPTGLLQPCFSSNGAGCVSAKPAIVDNPATPDVNEATPAVPNIGTGSGPNGFNRQYYRTLAVPVQRYNFAAVGHYDVTDNITMFFEGTYNKTRSSRIIEPFALASDGTTGVYPSSGKMPIENYIIAPNGTTTIAVNPIVPTEILNLANDSNGDGLRDIGFSRRMTEFGPRSGQTTRDFLRFVVGFEGTLGDKFNWDLSYNYGQVTENQVSNGQVNVVNFRNALAAMTDVNDVNGNGLTTDVICVSAEARANGCVPVNIFGEGKIDQKAIEYIAAQQSLQNSIKQQVVQGNISGSLFELPAGPLGIAAGFEYRKEESVEDNDALTNQGLNGGNKLPDTRGQFDVVEAYAEVKVPILADKPFFRLLEVGGAFRAADYSTIGTIYSYNVQGTWQPVEDLRLRATWARAVRAPNIGELFSGLSQTFPAGLQDPCDGIGATGGGALGDNCRAAAGVSANIAANGGAFTITQSDRQGISGFDGGNPNLKEEKSESWTVGAVLNPRSFDALRNLTLTVDYYNIKIDKVISTVGRGTILDQCYNQGNTALCDLIIRRPGATATNSAGSIEFINDFAVNAAKLETQGVDVTVNWFTPVNLFETEGRVNFNLAYTHLLQNDYTPLAGATVDRADGEIGTATDRFTGTLGYSNDKFKWSLTGTYISRSYEDDVSWCAAFDDGSPRCVSVPAEFYLDTQVAFTPAEKFEFYLGVDNLLDNKAPNLLSNTTFNTTGADTAADVYDIFGRRYYAGVRFHF</sequence>
<comment type="caution">
    <text evidence="13">The sequence shown here is derived from an EMBL/GenBank/DDBJ whole genome shotgun (WGS) entry which is preliminary data.</text>
</comment>
<evidence type="ECO:0000256" key="4">
    <source>
        <dbReference type="ARBA" id="ARBA00022692"/>
    </source>
</evidence>
<feature type="domain" description="TonB-dependent receptor plug" evidence="12">
    <location>
        <begin position="48"/>
        <end position="164"/>
    </location>
</feature>
<keyword evidence="4 8" id="KW-0812">Transmembrane</keyword>
<dbReference type="InterPro" id="IPR012910">
    <property type="entry name" value="Plug_dom"/>
</dbReference>
<dbReference type="GO" id="GO:0009279">
    <property type="term" value="C:cell outer membrane"/>
    <property type="evidence" value="ECO:0007669"/>
    <property type="project" value="UniProtKB-SubCell"/>
</dbReference>
<evidence type="ECO:0000256" key="3">
    <source>
        <dbReference type="ARBA" id="ARBA00022452"/>
    </source>
</evidence>
<evidence type="ECO:0000256" key="8">
    <source>
        <dbReference type="PROSITE-ProRule" id="PRU01360"/>
    </source>
</evidence>
<feature type="domain" description="TonB-dependent receptor-like beta-barrel" evidence="11">
    <location>
        <begin position="433"/>
        <end position="990"/>
    </location>
</feature>
<feature type="signal peptide" evidence="10">
    <location>
        <begin position="1"/>
        <end position="23"/>
    </location>
</feature>
<dbReference type="PANTHER" id="PTHR47234">
    <property type="match status" value="1"/>
</dbReference>
<keyword evidence="7 8" id="KW-0998">Cell outer membrane</keyword>
<accession>A0A246K5G8</accession>
<dbReference type="PANTHER" id="PTHR47234:SF2">
    <property type="entry name" value="TONB-DEPENDENT RECEPTOR"/>
    <property type="match status" value="1"/>
</dbReference>
<dbReference type="OrthoDB" id="7051241at2"/>
<evidence type="ECO:0000256" key="1">
    <source>
        <dbReference type="ARBA" id="ARBA00004571"/>
    </source>
</evidence>
<evidence type="ECO:0000256" key="2">
    <source>
        <dbReference type="ARBA" id="ARBA00022448"/>
    </source>
</evidence>
<evidence type="ECO:0000313" key="14">
    <source>
        <dbReference type="Proteomes" id="UP000197097"/>
    </source>
</evidence>
<dbReference type="Pfam" id="PF00593">
    <property type="entry name" value="TonB_dep_Rec_b-barrel"/>
    <property type="match status" value="1"/>
</dbReference>
<dbReference type="InterPro" id="IPR039426">
    <property type="entry name" value="TonB-dep_rcpt-like"/>
</dbReference>
<keyword evidence="5 9" id="KW-0798">TonB box</keyword>
<dbReference type="Pfam" id="PF07715">
    <property type="entry name" value="Plug"/>
    <property type="match status" value="1"/>
</dbReference>
<keyword evidence="3 8" id="KW-1134">Transmembrane beta strand</keyword>
<keyword evidence="14" id="KW-1185">Reference proteome</keyword>
<protein>
    <submittedName>
        <fullName evidence="13">TonB-dependent receptor</fullName>
    </submittedName>
</protein>
<organism evidence="13 14">
    <name type="scientific">Sphingopyxis witflariensis</name>
    <dbReference type="NCBI Taxonomy" id="173675"/>
    <lineage>
        <taxon>Bacteria</taxon>
        <taxon>Pseudomonadati</taxon>
        <taxon>Pseudomonadota</taxon>
        <taxon>Alphaproteobacteria</taxon>
        <taxon>Sphingomonadales</taxon>
        <taxon>Sphingomonadaceae</taxon>
        <taxon>Sphingopyxis</taxon>
    </lineage>
</organism>
<evidence type="ECO:0000256" key="10">
    <source>
        <dbReference type="SAM" id="SignalP"/>
    </source>
</evidence>